<keyword evidence="2 5" id="KW-0812">Transmembrane</keyword>
<evidence type="ECO:0000256" key="4">
    <source>
        <dbReference type="ARBA" id="ARBA00023136"/>
    </source>
</evidence>
<dbReference type="SUPFAM" id="SSF81324">
    <property type="entry name" value="Voltage-gated potassium channels"/>
    <property type="match status" value="1"/>
</dbReference>
<evidence type="ECO:0000256" key="1">
    <source>
        <dbReference type="ARBA" id="ARBA00004141"/>
    </source>
</evidence>
<feature type="domain" description="Ion transport" evidence="6">
    <location>
        <begin position="26"/>
        <end position="235"/>
    </location>
</feature>
<reference evidence="7" key="1">
    <citation type="submission" date="2020-10" db="EMBL/GenBank/DDBJ databases">
        <title>Connecting structure to function with the recovery of over 1000 high-quality activated sludge metagenome-assembled genomes encoding full-length rRNA genes using long-read sequencing.</title>
        <authorList>
            <person name="Singleton C.M."/>
            <person name="Petriglieri F."/>
            <person name="Kristensen J.M."/>
            <person name="Kirkegaard R.H."/>
            <person name="Michaelsen T.Y."/>
            <person name="Andersen M.H."/>
            <person name="Karst S.M."/>
            <person name="Dueholm M.S."/>
            <person name="Nielsen P.H."/>
            <person name="Albertsen M."/>
        </authorList>
    </citation>
    <scope>NUCLEOTIDE SEQUENCE</scope>
    <source>
        <strain evidence="7">EsbW_18-Q3-R4-48_MAXAC.044</strain>
    </source>
</reference>
<proteinExistence type="predicted"/>
<dbReference type="PANTHER" id="PTHR10037">
    <property type="entry name" value="VOLTAGE-GATED CATION CHANNEL CALCIUM AND SODIUM"/>
    <property type="match status" value="1"/>
</dbReference>
<dbReference type="EMBL" id="JADJNC010000009">
    <property type="protein sequence ID" value="MBK7422752.1"/>
    <property type="molecule type" value="Genomic_DNA"/>
</dbReference>
<dbReference type="PANTHER" id="PTHR10037:SF62">
    <property type="entry name" value="SODIUM CHANNEL PROTEIN 60E"/>
    <property type="match status" value="1"/>
</dbReference>
<dbReference type="Gene3D" id="1.20.120.350">
    <property type="entry name" value="Voltage-gated potassium channels. Chain C"/>
    <property type="match status" value="1"/>
</dbReference>
<dbReference type="AlphaFoldDB" id="A0A9D7F678"/>
<dbReference type="InterPro" id="IPR043203">
    <property type="entry name" value="VGCC_Ca_Na"/>
</dbReference>
<feature type="transmembrane region" description="Helical" evidence="5">
    <location>
        <begin position="203"/>
        <end position="231"/>
    </location>
</feature>
<evidence type="ECO:0000313" key="8">
    <source>
        <dbReference type="Proteomes" id="UP000886602"/>
    </source>
</evidence>
<organism evidence="7 8">
    <name type="scientific">Candidatus Propionivibrio dominans</name>
    <dbReference type="NCBI Taxonomy" id="2954373"/>
    <lineage>
        <taxon>Bacteria</taxon>
        <taxon>Pseudomonadati</taxon>
        <taxon>Pseudomonadota</taxon>
        <taxon>Betaproteobacteria</taxon>
        <taxon>Rhodocyclales</taxon>
        <taxon>Rhodocyclaceae</taxon>
        <taxon>Propionivibrio</taxon>
    </lineage>
</organism>
<evidence type="ECO:0000256" key="5">
    <source>
        <dbReference type="SAM" id="Phobius"/>
    </source>
</evidence>
<evidence type="ECO:0000256" key="2">
    <source>
        <dbReference type="ARBA" id="ARBA00022692"/>
    </source>
</evidence>
<evidence type="ECO:0000313" key="7">
    <source>
        <dbReference type="EMBL" id="MBK7422752.1"/>
    </source>
</evidence>
<protein>
    <submittedName>
        <fullName evidence="7">Ion transporter</fullName>
    </submittedName>
</protein>
<dbReference type="Proteomes" id="UP000886602">
    <property type="component" value="Unassembled WGS sequence"/>
</dbReference>
<evidence type="ECO:0000259" key="6">
    <source>
        <dbReference type="Pfam" id="PF00520"/>
    </source>
</evidence>
<dbReference type="Gene3D" id="1.10.287.70">
    <property type="match status" value="1"/>
</dbReference>
<dbReference type="InterPro" id="IPR005821">
    <property type="entry name" value="Ion_trans_dom"/>
</dbReference>
<feature type="transmembrane region" description="Helical" evidence="5">
    <location>
        <begin position="53"/>
        <end position="76"/>
    </location>
</feature>
<dbReference type="Pfam" id="PF00520">
    <property type="entry name" value="Ion_trans"/>
    <property type="match status" value="1"/>
</dbReference>
<feature type="transmembrane region" description="Helical" evidence="5">
    <location>
        <begin position="88"/>
        <end position="108"/>
    </location>
</feature>
<gene>
    <name evidence="7" type="ORF">IPJ48_06450</name>
</gene>
<dbReference type="GO" id="GO:0001518">
    <property type="term" value="C:voltage-gated sodium channel complex"/>
    <property type="evidence" value="ECO:0007669"/>
    <property type="project" value="TreeGrafter"/>
</dbReference>
<accession>A0A9D7F678</accession>
<evidence type="ECO:0000256" key="3">
    <source>
        <dbReference type="ARBA" id="ARBA00022989"/>
    </source>
</evidence>
<dbReference type="GO" id="GO:0005248">
    <property type="term" value="F:voltage-gated sodium channel activity"/>
    <property type="evidence" value="ECO:0007669"/>
    <property type="project" value="TreeGrafter"/>
</dbReference>
<feature type="transmembrane region" description="Helical" evidence="5">
    <location>
        <begin position="129"/>
        <end position="153"/>
    </location>
</feature>
<feature type="transmembrane region" description="Helical" evidence="5">
    <location>
        <begin position="23"/>
        <end position="41"/>
    </location>
</feature>
<comment type="subcellular location">
    <subcellularLocation>
        <location evidence="1">Membrane</location>
        <topology evidence="1">Multi-pass membrane protein</topology>
    </subcellularLocation>
</comment>
<keyword evidence="3 5" id="KW-1133">Transmembrane helix</keyword>
<sequence length="275" mass="30224">MANKASYAPRNFAGLAAWLETPLVQRTLIVLILVNAVILGLETSPSLMADWGPWLVAADRAILAVFVVEIALRLIAHRFNYFRDPWNVFDFTVVAIALIPASGPLAVLRALRVLRVLRLITMVPSMKRVVGGLLSALPGLGSVSAIIGIIFYVSAVIATKLFAGQFPELFGDLGRTAFTLFQVMTLEGWAMEVVRPVMAVYPLAWIFFLLFILASTFTLLNLFIAVIVNAIQQEHGDEAKPVAESEMAALRREIAALRKQLQTIRPQASAARNKR</sequence>
<dbReference type="InterPro" id="IPR027359">
    <property type="entry name" value="Volt_channel_dom_sf"/>
</dbReference>
<name>A0A9D7F678_9RHOO</name>
<comment type="caution">
    <text evidence="7">The sequence shown here is derived from an EMBL/GenBank/DDBJ whole genome shotgun (WGS) entry which is preliminary data.</text>
</comment>
<keyword evidence="4 5" id="KW-0472">Membrane</keyword>